<feature type="transmembrane region" description="Helical" evidence="1">
    <location>
        <begin position="23"/>
        <end position="44"/>
    </location>
</feature>
<protein>
    <submittedName>
        <fullName evidence="2">Uncharacterized protein</fullName>
    </submittedName>
</protein>
<evidence type="ECO:0000256" key="1">
    <source>
        <dbReference type="SAM" id="Phobius"/>
    </source>
</evidence>
<reference evidence="2" key="1">
    <citation type="submission" date="2020-05" db="UniProtKB">
        <authorList>
            <consortium name="EnsemblMetazoa"/>
        </authorList>
    </citation>
    <scope>IDENTIFICATION</scope>
    <source>
        <strain evidence="2">TTRI</strain>
    </source>
</reference>
<evidence type="ECO:0000313" key="3">
    <source>
        <dbReference type="Proteomes" id="UP000078200"/>
    </source>
</evidence>
<organism evidence="2 3">
    <name type="scientific">Glossina austeni</name>
    <name type="common">Savannah tsetse fly</name>
    <dbReference type="NCBI Taxonomy" id="7395"/>
    <lineage>
        <taxon>Eukaryota</taxon>
        <taxon>Metazoa</taxon>
        <taxon>Ecdysozoa</taxon>
        <taxon>Arthropoda</taxon>
        <taxon>Hexapoda</taxon>
        <taxon>Insecta</taxon>
        <taxon>Pterygota</taxon>
        <taxon>Neoptera</taxon>
        <taxon>Endopterygota</taxon>
        <taxon>Diptera</taxon>
        <taxon>Brachycera</taxon>
        <taxon>Muscomorpha</taxon>
        <taxon>Hippoboscoidea</taxon>
        <taxon>Glossinidae</taxon>
        <taxon>Glossina</taxon>
    </lineage>
</organism>
<name>A0A1A9UZX2_GLOAU</name>
<keyword evidence="1" id="KW-1133">Transmembrane helix</keyword>
<dbReference type="AlphaFoldDB" id="A0A1A9UZX2"/>
<keyword evidence="3" id="KW-1185">Reference proteome</keyword>
<dbReference type="EnsemblMetazoa" id="GAUT021217-RA">
    <property type="protein sequence ID" value="GAUT021217-PA"/>
    <property type="gene ID" value="GAUT021217"/>
</dbReference>
<evidence type="ECO:0000313" key="2">
    <source>
        <dbReference type="EnsemblMetazoa" id="GAUT021217-PA"/>
    </source>
</evidence>
<dbReference type="Proteomes" id="UP000078200">
    <property type="component" value="Unassembled WGS sequence"/>
</dbReference>
<dbReference type="VEuPathDB" id="VectorBase:GAUT021217"/>
<accession>A0A1A9UZX2</accession>
<keyword evidence="1" id="KW-0812">Transmembrane</keyword>
<proteinExistence type="predicted"/>
<keyword evidence="1" id="KW-0472">Membrane</keyword>
<sequence>MQDSAHCEESPTIPKVPKVETGYWWLSSSSYTILHMIVSMVASISNYRVIENRRDLALPRRVLEIRNCLPERLSKFFMNDSYEFFLRVKIRMPRLAGDGIPD</sequence>